<evidence type="ECO:0000313" key="4">
    <source>
        <dbReference type="Proteomes" id="UP000183454"/>
    </source>
</evidence>
<reference evidence="3 4" key="1">
    <citation type="submission" date="2016-10" db="EMBL/GenBank/DDBJ databases">
        <authorList>
            <person name="de Groot N.N."/>
        </authorList>
    </citation>
    <scope>NUCLEOTIDE SEQUENCE [LARGE SCALE GENOMIC DNA]</scope>
    <source>
        <strain evidence="3 4">Nm110</strain>
    </source>
</reference>
<evidence type="ECO:0000313" key="3">
    <source>
        <dbReference type="EMBL" id="SDW60426.1"/>
    </source>
</evidence>
<dbReference type="Pfam" id="PF09722">
    <property type="entry name" value="Xre_MbcA_ParS_C"/>
    <property type="match status" value="1"/>
</dbReference>
<protein>
    <submittedName>
        <fullName evidence="3">Putative toxin-antitoxin system antitoxin component, TIGR02293 family</fullName>
    </submittedName>
</protein>
<dbReference type="InterPro" id="IPR011979">
    <property type="entry name" value="Antitox_Xre"/>
</dbReference>
<dbReference type="NCBIfam" id="TIGR02293">
    <property type="entry name" value="TAS_TIGR02293"/>
    <property type="match status" value="1"/>
</dbReference>
<sequence>MIITQMSKGDFMETTRAKKEKLATPIAAETSERTSSSQEFLRWSKKILKSNAGERIRLIRAGVDAMLLVKASEYYEMPRAKLARIIGLSSATADRKIKAGDKLGSAESERLTRIALIEAEAEQVFGSAELAKQWMLSNNLVLGESPLSLLDTDAGSAEVRRILSAIAHGGAV</sequence>
<accession>A0A1H2UWG2</accession>
<gene>
    <name evidence="3" type="ORF">SAMN05421882_101831</name>
</gene>
<dbReference type="InterPro" id="IPR024467">
    <property type="entry name" value="Xre/MbcA/ParS-like_toxin-bd"/>
</dbReference>
<dbReference type="InterPro" id="IPR046847">
    <property type="entry name" value="Xre-like_HTH"/>
</dbReference>
<dbReference type="EMBL" id="FNNH01000018">
    <property type="protein sequence ID" value="SDW60426.1"/>
    <property type="molecule type" value="Genomic_DNA"/>
</dbReference>
<dbReference type="Proteomes" id="UP000183454">
    <property type="component" value="Unassembled WGS sequence"/>
</dbReference>
<proteinExistence type="predicted"/>
<dbReference type="AlphaFoldDB" id="A0A1H2UWG2"/>
<evidence type="ECO:0000259" key="2">
    <source>
        <dbReference type="Pfam" id="PF20432"/>
    </source>
</evidence>
<organism evidence="3 4">
    <name type="scientific">Nitrosomonas communis</name>
    <dbReference type="NCBI Taxonomy" id="44574"/>
    <lineage>
        <taxon>Bacteria</taxon>
        <taxon>Pseudomonadati</taxon>
        <taxon>Pseudomonadota</taxon>
        <taxon>Betaproteobacteria</taxon>
        <taxon>Nitrosomonadales</taxon>
        <taxon>Nitrosomonadaceae</taxon>
        <taxon>Nitrosomonas</taxon>
    </lineage>
</organism>
<feature type="domain" description="Antitoxin Xre-like helix-turn-helix" evidence="2">
    <location>
        <begin position="54"/>
        <end position="115"/>
    </location>
</feature>
<dbReference type="GO" id="GO:0003677">
    <property type="term" value="F:DNA binding"/>
    <property type="evidence" value="ECO:0007669"/>
    <property type="project" value="InterPro"/>
</dbReference>
<feature type="domain" description="Antitoxin Xre/MbcA/ParS-like toxin-binding" evidence="1">
    <location>
        <begin position="121"/>
        <end position="169"/>
    </location>
</feature>
<name>A0A1H2UWG2_9PROT</name>
<evidence type="ECO:0000259" key="1">
    <source>
        <dbReference type="Pfam" id="PF09722"/>
    </source>
</evidence>
<dbReference type="Pfam" id="PF20432">
    <property type="entry name" value="Xre-like-HTH"/>
    <property type="match status" value="1"/>
</dbReference>